<dbReference type="Gene3D" id="3.10.450.50">
    <property type="match status" value="1"/>
</dbReference>
<accession>A0ABT5XRE4</accession>
<feature type="domain" description="SnoaL-like" evidence="1">
    <location>
        <begin position="40"/>
        <end position="154"/>
    </location>
</feature>
<name>A0ABT5XRE4_9FLAO</name>
<evidence type="ECO:0000313" key="3">
    <source>
        <dbReference type="Proteomes" id="UP001217083"/>
    </source>
</evidence>
<sequence length="162" mass="18634">MKYILTSIFFLGIILCSSCKDKAPKNTEIEQHTEAFVGIMEKHLNAVTNRDLPTLQSTMHPGGKMQLILPGMEIIHGVDGFMEYHKDWFSDENWTFDTKILNTDVGEQFGMAITEIVYREPERDGAPYFNRMIVSYVLEHVNGNWYIIKDHASSIEKSTDQQ</sequence>
<dbReference type="SUPFAM" id="SSF54427">
    <property type="entry name" value="NTF2-like"/>
    <property type="match status" value="1"/>
</dbReference>
<organism evidence="2 3">
    <name type="scientific">Flagellimonas okinawensis</name>
    <dbReference type="NCBI Taxonomy" id="3031324"/>
    <lineage>
        <taxon>Bacteria</taxon>
        <taxon>Pseudomonadati</taxon>
        <taxon>Bacteroidota</taxon>
        <taxon>Flavobacteriia</taxon>
        <taxon>Flavobacteriales</taxon>
        <taxon>Flavobacteriaceae</taxon>
        <taxon>Flagellimonas</taxon>
    </lineage>
</organism>
<dbReference type="EMBL" id="JARFVA010000005">
    <property type="protein sequence ID" value="MDF0708473.1"/>
    <property type="molecule type" value="Genomic_DNA"/>
</dbReference>
<comment type="caution">
    <text evidence="2">The sequence shown here is derived from an EMBL/GenBank/DDBJ whole genome shotgun (WGS) entry which is preliminary data.</text>
</comment>
<gene>
    <name evidence="2" type="ORF">PY091_14705</name>
</gene>
<proteinExistence type="predicted"/>
<dbReference type="Pfam" id="PF13474">
    <property type="entry name" value="SnoaL_3"/>
    <property type="match status" value="1"/>
</dbReference>
<evidence type="ECO:0000259" key="1">
    <source>
        <dbReference type="Pfam" id="PF13474"/>
    </source>
</evidence>
<protein>
    <submittedName>
        <fullName evidence="2">Nuclear transport factor 2 family protein</fullName>
    </submittedName>
</protein>
<keyword evidence="3" id="KW-1185">Reference proteome</keyword>
<dbReference type="RefSeq" id="WP_275650414.1">
    <property type="nucleotide sequence ID" value="NZ_JARFVA010000005.1"/>
</dbReference>
<dbReference type="InterPro" id="IPR037401">
    <property type="entry name" value="SnoaL-like"/>
</dbReference>
<evidence type="ECO:0000313" key="2">
    <source>
        <dbReference type="EMBL" id="MDF0708473.1"/>
    </source>
</evidence>
<reference evidence="2 3" key="1">
    <citation type="submission" date="2023-03" db="EMBL/GenBank/DDBJ databases">
        <title>Muricauda XX sp. nov. and Muricauda XXX sp. nov., two novel species isolated from Okinawa Trough.</title>
        <authorList>
            <person name="Cao W."/>
            <person name="Deng X."/>
        </authorList>
    </citation>
    <scope>NUCLEOTIDE SEQUENCE [LARGE SCALE GENOMIC DNA]</scope>
    <source>
        <strain evidence="2 3">81s02</strain>
    </source>
</reference>
<dbReference type="InterPro" id="IPR032710">
    <property type="entry name" value="NTF2-like_dom_sf"/>
</dbReference>
<dbReference type="Proteomes" id="UP001217083">
    <property type="component" value="Unassembled WGS sequence"/>
</dbReference>